<dbReference type="Proteomes" id="UP001057402">
    <property type="component" value="Chromosome 3"/>
</dbReference>
<evidence type="ECO:0000313" key="2">
    <source>
        <dbReference type="Proteomes" id="UP001057402"/>
    </source>
</evidence>
<gene>
    <name evidence="1" type="ORF">MLD38_005598</name>
</gene>
<accession>A0ACB9RKQ5</accession>
<dbReference type="EMBL" id="CM042882">
    <property type="protein sequence ID" value="KAI4379280.1"/>
    <property type="molecule type" value="Genomic_DNA"/>
</dbReference>
<reference evidence="2" key="1">
    <citation type="journal article" date="2023" name="Front. Plant Sci.">
        <title>Chromosomal-level genome assembly of Melastoma candidum provides insights into trichome evolution.</title>
        <authorList>
            <person name="Zhong Y."/>
            <person name="Wu W."/>
            <person name="Sun C."/>
            <person name="Zou P."/>
            <person name="Liu Y."/>
            <person name="Dai S."/>
            <person name="Zhou R."/>
        </authorList>
    </citation>
    <scope>NUCLEOTIDE SEQUENCE [LARGE SCALE GENOMIC DNA]</scope>
</reference>
<keyword evidence="2" id="KW-1185">Reference proteome</keyword>
<evidence type="ECO:0000313" key="1">
    <source>
        <dbReference type="EMBL" id="KAI4379280.1"/>
    </source>
</evidence>
<sequence length="468" mass="53478">MEVGEEESSADQLNSRKAREEGKTKEKEKRNKNKKRRLGSIEQRTEDGDAHNCSVGEAGDDENVEGKFNDAKEKNKKKQKGNQGIEEQLDIFSSEVTNRKTDTQNGKRKRESRGCSNMNGGEACVGQSKCNDRKPLAREDDGHVRYDFEVEGRSTSKKREEKQKRATIMKNSSEGNNQKKTGNDVSTVETTEETQSEVASKRVVFADTMEVFSMRTTNRLGENGVEKLLNCSKHKLRGCWKEIAKSLPWRDRISVYLRGRMLLKKGGGERIGWTPEDLDLIVQYHKEHGSKWLTLAEALGRYRNDVKDMFRKVSLGPLNKGKWTPEELDALYNLVNKDLRSRSIYERKTHQGQFRDNIAWTAISEQMGTRHCSACCIKWYGISSPMVSQKLWDDTDDYRLVDALAKLDPSSFVEVDWDSLLDHSAIPGTSLKRGRVVMWARKRLTTRVQRRKPHCDQTLIEGGGRPAR</sequence>
<name>A0ACB9RKQ5_9MYRT</name>
<protein>
    <submittedName>
        <fullName evidence="1">Uncharacterized protein</fullName>
    </submittedName>
</protein>
<comment type="caution">
    <text evidence="1">The sequence shown here is derived from an EMBL/GenBank/DDBJ whole genome shotgun (WGS) entry which is preliminary data.</text>
</comment>
<organism evidence="1 2">
    <name type="scientific">Melastoma candidum</name>
    <dbReference type="NCBI Taxonomy" id="119954"/>
    <lineage>
        <taxon>Eukaryota</taxon>
        <taxon>Viridiplantae</taxon>
        <taxon>Streptophyta</taxon>
        <taxon>Embryophyta</taxon>
        <taxon>Tracheophyta</taxon>
        <taxon>Spermatophyta</taxon>
        <taxon>Magnoliopsida</taxon>
        <taxon>eudicotyledons</taxon>
        <taxon>Gunneridae</taxon>
        <taxon>Pentapetalae</taxon>
        <taxon>rosids</taxon>
        <taxon>malvids</taxon>
        <taxon>Myrtales</taxon>
        <taxon>Melastomataceae</taxon>
        <taxon>Melastomatoideae</taxon>
        <taxon>Melastomateae</taxon>
        <taxon>Melastoma</taxon>
    </lineage>
</organism>
<proteinExistence type="predicted"/>